<dbReference type="SMART" id="SM01236">
    <property type="entry name" value="Haem_oxygenase_2"/>
    <property type="match status" value="1"/>
</dbReference>
<keyword evidence="2" id="KW-1185">Reference proteome</keyword>
<sequence>MRLPEPRGPVSEHLVEVLRREPGTVPIPGTTRQPAPSAVHDEDLQLSLFLCYELHYRGFDEVDDAWEWQPELLGLRAGLERAFEVDLRDRVRVRPVAPDDVPTALGDLTSTDHGPSLPRHLQRKGTLGQFREFVLHRSIYHRKEADPHTWGIPRLAGRPKAALVEIQADEYGGGQPERMHAEIFRHTMQALGLDDGYGRYVDAVPAVTLATSNVISLFGLRRRWRGALAGHLAAIEMTSSQPNRRYGAGLRRLGGDELATWFFDEHVVADAVHEQIAAHDLCGTLARAEPDLAADIVFGAACALDLDAELATHLLAAWDRGESSLRRPFGWSSGQAS</sequence>
<comment type="caution">
    <text evidence="1">The sequence shown here is derived from an EMBL/GenBank/DDBJ whole genome shotgun (WGS) entry which is preliminary data.</text>
</comment>
<dbReference type="AlphaFoldDB" id="A0A8J3CAG5"/>
<name>A0A8J3CAG5_9PSEU</name>
<gene>
    <name evidence="1" type="ORF">GCM10012275_05280</name>
</gene>
<dbReference type="RefSeq" id="WP_189053493.1">
    <property type="nucleotide sequence ID" value="NZ_BMMK01000002.1"/>
</dbReference>
<evidence type="ECO:0000313" key="1">
    <source>
        <dbReference type="EMBL" id="GGM37094.1"/>
    </source>
</evidence>
<dbReference type="SUPFAM" id="SSF48613">
    <property type="entry name" value="Heme oxygenase-like"/>
    <property type="match status" value="1"/>
</dbReference>
<dbReference type="Gene3D" id="1.20.910.10">
    <property type="entry name" value="Heme oxygenase-like"/>
    <property type="match status" value="1"/>
</dbReference>
<reference evidence="1" key="1">
    <citation type="journal article" date="2014" name="Int. J. Syst. Evol. Microbiol.">
        <title>Complete genome sequence of Corynebacterium casei LMG S-19264T (=DSM 44701T), isolated from a smear-ripened cheese.</title>
        <authorList>
            <consortium name="US DOE Joint Genome Institute (JGI-PGF)"/>
            <person name="Walter F."/>
            <person name="Albersmeier A."/>
            <person name="Kalinowski J."/>
            <person name="Ruckert C."/>
        </authorList>
    </citation>
    <scope>NUCLEOTIDE SEQUENCE</scope>
    <source>
        <strain evidence="1">CGMCC 4.5737</strain>
    </source>
</reference>
<proteinExistence type="predicted"/>
<organism evidence="1 2">
    <name type="scientific">Longimycelium tulufanense</name>
    <dbReference type="NCBI Taxonomy" id="907463"/>
    <lineage>
        <taxon>Bacteria</taxon>
        <taxon>Bacillati</taxon>
        <taxon>Actinomycetota</taxon>
        <taxon>Actinomycetes</taxon>
        <taxon>Pseudonocardiales</taxon>
        <taxon>Pseudonocardiaceae</taxon>
        <taxon>Longimycelium</taxon>
    </lineage>
</organism>
<dbReference type="EMBL" id="BMMK01000002">
    <property type="protein sequence ID" value="GGM37094.1"/>
    <property type="molecule type" value="Genomic_DNA"/>
</dbReference>
<protein>
    <recommendedName>
        <fullName evidence="3">Iron-containing redox enzyme family protein</fullName>
    </recommendedName>
</protein>
<dbReference type="Proteomes" id="UP000637578">
    <property type="component" value="Unassembled WGS sequence"/>
</dbReference>
<evidence type="ECO:0000313" key="2">
    <source>
        <dbReference type="Proteomes" id="UP000637578"/>
    </source>
</evidence>
<evidence type="ECO:0008006" key="3">
    <source>
        <dbReference type="Google" id="ProtNLM"/>
    </source>
</evidence>
<accession>A0A8J3CAG5</accession>
<dbReference type="InterPro" id="IPR016084">
    <property type="entry name" value="Haem_Oase-like_multi-hlx"/>
</dbReference>
<reference evidence="1" key="2">
    <citation type="submission" date="2020-09" db="EMBL/GenBank/DDBJ databases">
        <authorList>
            <person name="Sun Q."/>
            <person name="Zhou Y."/>
        </authorList>
    </citation>
    <scope>NUCLEOTIDE SEQUENCE</scope>
    <source>
        <strain evidence="1">CGMCC 4.5737</strain>
    </source>
</reference>
<dbReference type="Pfam" id="PF14518">
    <property type="entry name" value="Haem_oxygenas_2"/>
    <property type="match status" value="1"/>
</dbReference>